<organism evidence="2 3">
    <name type="scientific">Salvia divinorum</name>
    <name type="common">Maria pastora</name>
    <name type="synonym">Diviner's sage</name>
    <dbReference type="NCBI Taxonomy" id="28513"/>
    <lineage>
        <taxon>Eukaryota</taxon>
        <taxon>Viridiplantae</taxon>
        <taxon>Streptophyta</taxon>
        <taxon>Embryophyta</taxon>
        <taxon>Tracheophyta</taxon>
        <taxon>Spermatophyta</taxon>
        <taxon>Magnoliopsida</taxon>
        <taxon>eudicotyledons</taxon>
        <taxon>Gunneridae</taxon>
        <taxon>Pentapetalae</taxon>
        <taxon>asterids</taxon>
        <taxon>lamiids</taxon>
        <taxon>Lamiales</taxon>
        <taxon>Lamiaceae</taxon>
        <taxon>Nepetoideae</taxon>
        <taxon>Mentheae</taxon>
        <taxon>Salviinae</taxon>
        <taxon>Salvia</taxon>
        <taxon>Salvia subgen. Calosphace</taxon>
    </lineage>
</organism>
<keyword evidence="1" id="KW-0812">Transmembrane</keyword>
<feature type="transmembrane region" description="Helical" evidence="1">
    <location>
        <begin position="6"/>
        <end position="28"/>
    </location>
</feature>
<comment type="caution">
    <text evidence="2">The sequence shown here is derived from an EMBL/GenBank/DDBJ whole genome shotgun (WGS) entry which is preliminary data.</text>
</comment>
<proteinExistence type="predicted"/>
<evidence type="ECO:0000256" key="1">
    <source>
        <dbReference type="SAM" id="Phobius"/>
    </source>
</evidence>
<gene>
    <name evidence="2" type="ORF">AAHA92_33804</name>
</gene>
<name>A0ABD1FGZ1_SALDI</name>
<accession>A0ABD1FGZ1</accession>
<dbReference type="EMBL" id="JBEAFC010000015">
    <property type="protein sequence ID" value="KAL1531085.1"/>
    <property type="molecule type" value="Genomic_DNA"/>
</dbReference>
<evidence type="ECO:0000313" key="3">
    <source>
        <dbReference type="Proteomes" id="UP001567538"/>
    </source>
</evidence>
<keyword evidence="1" id="KW-0472">Membrane</keyword>
<keyword evidence="3" id="KW-1185">Reference proteome</keyword>
<dbReference type="Proteomes" id="UP001567538">
    <property type="component" value="Unassembled WGS sequence"/>
</dbReference>
<reference evidence="2 3" key="1">
    <citation type="submission" date="2024-06" db="EMBL/GenBank/DDBJ databases">
        <title>A chromosome level genome sequence of Diviner's sage (Salvia divinorum).</title>
        <authorList>
            <person name="Ford S.A."/>
            <person name="Ro D.-K."/>
            <person name="Ness R.W."/>
            <person name="Phillips M.A."/>
        </authorList>
    </citation>
    <scope>NUCLEOTIDE SEQUENCE [LARGE SCALE GENOMIC DNA]</scope>
    <source>
        <strain evidence="2">SAF-2024a</strain>
        <tissue evidence="2">Leaf</tissue>
    </source>
</reference>
<dbReference type="AlphaFoldDB" id="A0ABD1FGZ1"/>
<evidence type="ECO:0008006" key="4">
    <source>
        <dbReference type="Google" id="ProtNLM"/>
    </source>
</evidence>
<protein>
    <recommendedName>
        <fullName evidence="4">Secreted protein</fullName>
    </recommendedName>
</protein>
<sequence length="81" mass="9044">MIQIWVSMGIALVDSTVALDSVISHFSFTGSRRRRRRRRATMEAAGAVAEKMNGHVWGAFHSLSSFQRGFSSFAVLCYVSF</sequence>
<evidence type="ECO:0000313" key="2">
    <source>
        <dbReference type="EMBL" id="KAL1531085.1"/>
    </source>
</evidence>
<keyword evidence="1" id="KW-1133">Transmembrane helix</keyword>